<evidence type="ECO:0000256" key="3">
    <source>
        <dbReference type="ARBA" id="ARBA00019021"/>
    </source>
</evidence>
<dbReference type="GO" id="GO:0043484">
    <property type="term" value="P:regulation of RNA splicing"/>
    <property type="evidence" value="ECO:0007669"/>
    <property type="project" value="Ensembl"/>
</dbReference>
<dbReference type="PANTHER" id="PTHR13976">
    <property type="entry name" value="HETEROGENEOUS NUCLEAR RIBONUCLEOPROTEIN-RELATED"/>
    <property type="match status" value="1"/>
</dbReference>
<dbReference type="Proteomes" id="UP000694392">
    <property type="component" value="Unplaced"/>
</dbReference>
<dbReference type="GO" id="GO:0050673">
    <property type="term" value="P:epithelial cell proliferation"/>
    <property type="evidence" value="ECO:0007669"/>
    <property type="project" value="Ensembl"/>
</dbReference>
<dbReference type="GO" id="GO:0060445">
    <property type="term" value="P:branching involved in salivary gland morphogenesis"/>
    <property type="evidence" value="ECO:0007669"/>
    <property type="project" value="Ensembl"/>
</dbReference>
<dbReference type="AlphaFoldDB" id="A0A8D0H752"/>
<reference evidence="13" key="2">
    <citation type="submission" date="2025-09" db="UniProtKB">
        <authorList>
            <consortium name="Ensembl"/>
        </authorList>
    </citation>
    <scope>IDENTIFICATION</scope>
</reference>
<keyword evidence="5" id="KW-0677">Repeat</keyword>
<evidence type="ECO:0000256" key="1">
    <source>
        <dbReference type="ARBA" id="ARBA00004123"/>
    </source>
</evidence>
<organism evidence="13 14">
    <name type="scientific">Sphenodon punctatus</name>
    <name type="common">Tuatara</name>
    <name type="synonym">Hatteria punctata</name>
    <dbReference type="NCBI Taxonomy" id="8508"/>
    <lineage>
        <taxon>Eukaryota</taxon>
        <taxon>Metazoa</taxon>
        <taxon>Chordata</taxon>
        <taxon>Craniata</taxon>
        <taxon>Vertebrata</taxon>
        <taxon>Euteleostomi</taxon>
        <taxon>Lepidosauria</taxon>
        <taxon>Sphenodontia</taxon>
        <taxon>Sphenodontidae</taxon>
        <taxon>Sphenodon</taxon>
    </lineage>
</organism>
<dbReference type="InterPro" id="IPR050666">
    <property type="entry name" value="ESRP"/>
</dbReference>
<comment type="similarity">
    <text evidence="2">Belongs to the ESRP family.</text>
</comment>
<dbReference type="SUPFAM" id="SSF54928">
    <property type="entry name" value="RNA-binding domain, RBD"/>
    <property type="match status" value="2"/>
</dbReference>
<protein>
    <recommendedName>
        <fullName evidence="3">Epithelial splicing regulatory protein 2</fullName>
    </recommendedName>
    <alternativeName>
        <fullName evidence="9">RNA-binding motif protein 35B</fullName>
    </alternativeName>
    <alternativeName>
        <fullName evidence="10">RNA-binding protein 35B</fullName>
    </alternativeName>
</protein>
<keyword evidence="4" id="KW-0507">mRNA processing</keyword>
<dbReference type="FunFam" id="3.30.420.10:FF:000037">
    <property type="entry name" value="epithelial splicing regulatory protein 2 isoform X1"/>
    <property type="match status" value="1"/>
</dbReference>
<evidence type="ECO:0000256" key="8">
    <source>
        <dbReference type="ARBA" id="ARBA00023242"/>
    </source>
</evidence>
<evidence type="ECO:0000256" key="7">
    <source>
        <dbReference type="ARBA" id="ARBA00023187"/>
    </source>
</evidence>
<name>A0A8D0H752_SPHPU</name>
<dbReference type="PROSITE" id="PS50102">
    <property type="entry name" value="RRM"/>
    <property type="match status" value="1"/>
</dbReference>
<evidence type="ECO:0000256" key="9">
    <source>
        <dbReference type="ARBA" id="ARBA00031488"/>
    </source>
</evidence>
<dbReference type="GO" id="GO:0060441">
    <property type="term" value="P:epithelial tube branching involved in lung morphogenesis"/>
    <property type="evidence" value="ECO:0007669"/>
    <property type="project" value="Ensembl"/>
</dbReference>
<evidence type="ECO:0000256" key="4">
    <source>
        <dbReference type="ARBA" id="ARBA00022664"/>
    </source>
</evidence>
<dbReference type="InterPro" id="IPR035979">
    <property type="entry name" value="RBD_domain_sf"/>
</dbReference>
<dbReference type="GO" id="GO:0000380">
    <property type="term" value="P:alternative mRNA splicing, via spliceosome"/>
    <property type="evidence" value="ECO:0007669"/>
    <property type="project" value="Ensembl"/>
</dbReference>
<evidence type="ECO:0000259" key="12">
    <source>
        <dbReference type="PROSITE" id="PS50102"/>
    </source>
</evidence>
<dbReference type="InterPro" id="IPR012337">
    <property type="entry name" value="RNaseH-like_sf"/>
</dbReference>
<evidence type="ECO:0000256" key="2">
    <source>
        <dbReference type="ARBA" id="ARBA00008866"/>
    </source>
</evidence>
<proteinExistence type="inferred from homology"/>
<dbReference type="GO" id="GO:0003729">
    <property type="term" value="F:mRNA binding"/>
    <property type="evidence" value="ECO:0007669"/>
    <property type="project" value="Ensembl"/>
</dbReference>
<sequence length="704" mass="77294">MTASHSDSLVVLYGATAGAYGAKLGSDERELILLVWQVVDLHSKKVGTLHKSLVKADNLELSDQCQEVTGLTPDGLGKAEPLDRVLHQFVQLVSSDLKLLGKSSYTLCTDGQLLVRQVLHPEASKKNFLLSDCFFSFFDLRKEFHDCYPNSASVKDQTIKSMSEYIGLGTDESEDDFGVWQVKTMVAIIFSMLSENCNHRFTDPETVKYKYETGPCSKSEVIDSETVIRARGLPWQSSDKDIARFFKGLNIAKGGVALCLNAQGRRNGEALVRFVDSEQRDLALERHKHHMGSRYIEVYKATGEEFLKIAGGTSNEVAQFLSKENQVIIRMRGLPFTATMEDVLGFLGPECPVTEGKDGLLFVKYPDGRPTGDAFVLFSCEEYAQNALKKHKEILGKRYIELFRSTAAEVQQVLNRYLSTPLISTLPTPIIPVIPPPYTIATGSARDCVRLRGLPYTAGTDDILEFMGDATADIKPHGVHMVLNQQGRPSGDAFIQMKSADRAFLVAQKCHKKMMKDRYVEVFQCSGEEMNFVLMGGTLNRSGLSPPPCLSPPAYATFQTAAAVIPAEAAALYQPQALLPTTRTPQASAAAATPAVTYYPAQAAQLYMNYTAYYPSPPVSPTTVGYLAAPSAAVAAAASASHTPMLPQPGALVRMQGLPYNTGMKEILSFFQGYQYAPDDYNGLIQLNDQARSMLQAPKEWVCL</sequence>
<dbReference type="SMART" id="SM00360">
    <property type="entry name" value="RRM"/>
    <property type="match status" value="3"/>
</dbReference>
<keyword evidence="8" id="KW-0539">Nucleus</keyword>
<dbReference type="CDD" id="cd12740">
    <property type="entry name" value="RRM2_ESRP2"/>
    <property type="match status" value="1"/>
</dbReference>
<feature type="domain" description="RRM" evidence="12">
    <location>
        <begin position="226"/>
        <end position="303"/>
    </location>
</feature>
<dbReference type="Gene3D" id="3.30.420.10">
    <property type="entry name" value="Ribonuclease H-like superfamily/Ribonuclease H"/>
    <property type="match status" value="1"/>
</dbReference>
<keyword evidence="7" id="KW-0508">mRNA splicing</keyword>
<dbReference type="FunFam" id="3.30.70.330:FF:000056">
    <property type="entry name" value="epithelial splicing regulatory protein 1 isoform X1"/>
    <property type="match status" value="1"/>
</dbReference>
<dbReference type="InterPro" id="IPR000504">
    <property type="entry name" value="RRM_dom"/>
</dbReference>
<dbReference type="GeneTree" id="ENSGT00940000157187"/>
<evidence type="ECO:0000313" key="14">
    <source>
        <dbReference type="Proteomes" id="UP000694392"/>
    </source>
</evidence>
<keyword evidence="6 11" id="KW-0694">RNA-binding</keyword>
<dbReference type="InterPro" id="IPR012677">
    <property type="entry name" value="Nucleotide-bd_a/b_plait_sf"/>
</dbReference>
<dbReference type="OMA" id="VQHPSAC"/>
<comment type="subcellular location">
    <subcellularLocation>
        <location evidence="1">Nucleus</location>
    </subcellularLocation>
</comment>
<dbReference type="GO" id="GO:0050679">
    <property type="term" value="P:positive regulation of epithelial cell proliferation"/>
    <property type="evidence" value="ECO:0007669"/>
    <property type="project" value="Ensembl"/>
</dbReference>
<keyword evidence="14" id="KW-1185">Reference proteome</keyword>
<dbReference type="FunFam" id="3.30.70.330:FF:000070">
    <property type="entry name" value="Epithelial splicing regulatory protein 1"/>
    <property type="match status" value="1"/>
</dbReference>
<evidence type="ECO:0000313" key="13">
    <source>
        <dbReference type="Ensembl" id="ENSSPUP00000017215.1"/>
    </source>
</evidence>
<evidence type="ECO:0000256" key="11">
    <source>
        <dbReference type="PROSITE-ProRule" id="PRU00176"/>
    </source>
</evidence>
<dbReference type="GO" id="GO:0005654">
    <property type="term" value="C:nucleoplasm"/>
    <property type="evidence" value="ECO:0007669"/>
    <property type="project" value="Ensembl"/>
</dbReference>
<dbReference type="InterPro" id="IPR036397">
    <property type="entry name" value="RNaseH_sf"/>
</dbReference>
<dbReference type="FunFam" id="3.30.70.330:FF:000041">
    <property type="entry name" value="Epithelial splicing regulatory protein 1"/>
    <property type="match status" value="1"/>
</dbReference>
<evidence type="ECO:0000256" key="10">
    <source>
        <dbReference type="ARBA" id="ARBA00032281"/>
    </source>
</evidence>
<evidence type="ECO:0000256" key="5">
    <source>
        <dbReference type="ARBA" id="ARBA00022737"/>
    </source>
</evidence>
<dbReference type="SUPFAM" id="SSF53098">
    <property type="entry name" value="Ribonuclease H-like"/>
    <property type="match status" value="1"/>
</dbReference>
<dbReference type="Ensembl" id="ENSSPUT00000018340.1">
    <property type="protein sequence ID" value="ENSSPUP00000017215.1"/>
    <property type="gene ID" value="ENSSPUG00000013320.1"/>
</dbReference>
<dbReference type="Gene3D" id="3.30.70.330">
    <property type="match status" value="3"/>
</dbReference>
<gene>
    <name evidence="13" type="primary">ESRP2</name>
</gene>
<accession>A0A8D0H752</accession>
<dbReference type="CDD" id="cd12742">
    <property type="entry name" value="RRM3_ESRP1_ESRP2"/>
    <property type="match status" value="1"/>
</dbReference>
<reference evidence="13" key="1">
    <citation type="submission" date="2025-08" db="UniProtKB">
        <authorList>
            <consortium name="Ensembl"/>
        </authorList>
    </citation>
    <scope>IDENTIFICATION</scope>
</reference>
<evidence type="ECO:0000256" key="6">
    <source>
        <dbReference type="ARBA" id="ARBA00022884"/>
    </source>
</evidence>